<dbReference type="GO" id="GO:0071897">
    <property type="term" value="P:DNA biosynthetic process"/>
    <property type="evidence" value="ECO:0007669"/>
    <property type="project" value="UniProtKB-ARBA"/>
</dbReference>
<dbReference type="InterPro" id="IPR043128">
    <property type="entry name" value="Rev_trsase/Diguanyl_cyclase"/>
</dbReference>
<dbReference type="EMBL" id="JAVRJZ010000015">
    <property type="protein sequence ID" value="KAK2712516.1"/>
    <property type="molecule type" value="Genomic_DNA"/>
</dbReference>
<keyword evidence="3" id="KW-1185">Reference proteome</keyword>
<protein>
    <recommendedName>
        <fullName evidence="1">Reverse transcriptase domain-containing protein</fullName>
    </recommendedName>
</protein>
<feature type="domain" description="Reverse transcriptase" evidence="1">
    <location>
        <begin position="11"/>
        <end position="118"/>
    </location>
</feature>
<dbReference type="InterPro" id="IPR000477">
    <property type="entry name" value="RT_dom"/>
</dbReference>
<dbReference type="InterPro" id="IPR043502">
    <property type="entry name" value="DNA/RNA_pol_sf"/>
</dbReference>
<evidence type="ECO:0000259" key="1">
    <source>
        <dbReference type="Pfam" id="PF00078"/>
    </source>
</evidence>
<comment type="caution">
    <text evidence="2">The sequence shown here is derived from an EMBL/GenBank/DDBJ whole genome shotgun (WGS) entry which is preliminary data.</text>
</comment>
<dbReference type="PANTHER" id="PTHR24559:SF454">
    <property type="entry name" value="RIBONUCLEASE H"/>
    <property type="match status" value="1"/>
</dbReference>
<evidence type="ECO:0000313" key="3">
    <source>
        <dbReference type="Proteomes" id="UP001187531"/>
    </source>
</evidence>
<dbReference type="Proteomes" id="UP001187531">
    <property type="component" value="Unassembled WGS sequence"/>
</dbReference>
<gene>
    <name evidence="2" type="ORF">QYM36_011268</name>
</gene>
<dbReference type="AlphaFoldDB" id="A0AA88HUU4"/>
<dbReference type="SUPFAM" id="SSF56672">
    <property type="entry name" value="DNA/RNA polymerases"/>
    <property type="match status" value="1"/>
</dbReference>
<dbReference type="Pfam" id="PF00078">
    <property type="entry name" value="RVT_1"/>
    <property type="match status" value="1"/>
</dbReference>
<reference evidence="2" key="1">
    <citation type="submission" date="2023-07" db="EMBL/GenBank/DDBJ databases">
        <title>Chromosome-level genome assembly of Artemia franciscana.</title>
        <authorList>
            <person name="Jo E."/>
        </authorList>
    </citation>
    <scope>NUCLEOTIDE SEQUENCE</scope>
    <source>
        <tissue evidence="2">Whole body</tissue>
    </source>
</reference>
<name>A0AA88HUU4_ARTSF</name>
<organism evidence="2 3">
    <name type="scientific">Artemia franciscana</name>
    <name type="common">Brine shrimp</name>
    <name type="synonym">Artemia sanfranciscana</name>
    <dbReference type="NCBI Taxonomy" id="6661"/>
    <lineage>
        <taxon>Eukaryota</taxon>
        <taxon>Metazoa</taxon>
        <taxon>Ecdysozoa</taxon>
        <taxon>Arthropoda</taxon>
        <taxon>Crustacea</taxon>
        <taxon>Branchiopoda</taxon>
        <taxon>Anostraca</taxon>
        <taxon>Artemiidae</taxon>
        <taxon>Artemia</taxon>
    </lineage>
</organism>
<dbReference type="PANTHER" id="PTHR24559">
    <property type="entry name" value="TRANSPOSON TY3-I GAG-POL POLYPROTEIN"/>
    <property type="match status" value="1"/>
</dbReference>
<accession>A0AA88HUU4</accession>
<proteinExistence type="predicted"/>
<evidence type="ECO:0000313" key="2">
    <source>
        <dbReference type="EMBL" id="KAK2712516.1"/>
    </source>
</evidence>
<dbReference type="Gene3D" id="3.10.10.10">
    <property type="entry name" value="HIV Type 1 Reverse Transcriptase, subunit A, domain 1"/>
    <property type="match status" value="1"/>
</dbReference>
<dbReference type="Gene3D" id="3.30.70.270">
    <property type="match status" value="1"/>
</dbReference>
<dbReference type="InterPro" id="IPR053134">
    <property type="entry name" value="RNA-dir_DNA_polymerase"/>
</dbReference>
<sequence>MILSSKKISSSILHLVKGYWQIELEKGSRENTAFQKYSRLYQFLVIPFSLHGTPTTFQRLMDKVLEPFKIFTLAYLDKILIFSEVCKKPLCMLKEPLESIQKAGFRVHPRKIKLAQNEVFCQDSRFGNGEIAPIGK</sequence>